<keyword evidence="17 18" id="KW-0326">Glycosidase</keyword>
<feature type="domain" description="Alpha galactosidase C-terminal" evidence="21">
    <location>
        <begin position="1031"/>
        <end position="1111"/>
    </location>
</feature>
<dbReference type="InterPro" id="IPR017853">
    <property type="entry name" value="GH"/>
</dbReference>
<feature type="compositionally biased region" description="Basic and acidic residues" evidence="19">
    <location>
        <begin position="32"/>
        <end position="43"/>
    </location>
</feature>
<evidence type="ECO:0000256" key="1">
    <source>
        <dbReference type="ARBA" id="ARBA00001255"/>
    </source>
</evidence>
<comment type="catalytic activity">
    <reaction evidence="1 18">
        <text>Hydrolysis of terminal, non-reducing alpha-D-galactose residues in alpha-D-galactosides, including galactose oligosaccharides, galactomannans and galactolipids.</text>
        <dbReference type="EC" id="3.2.1.22"/>
    </reaction>
</comment>
<evidence type="ECO:0000256" key="4">
    <source>
        <dbReference type="ARBA" id="ARBA00007737"/>
    </source>
</evidence>
<evidence type="ECO:0000256" key="18">
    <source>
        <dbReference type="RuleBase" id="RU361168"/>
    </source>
</evidence>
<feature type="region of interest" description="Disordered" evidence="19">
    <location>
        <begin position="1"/>
        <end position="43"/>
    </location>
</feature>
<dbReference type="InterPro" id="IPR024709">
    <property type="entry name" value="FucosylTrfase_pln"/>
</dbReference>
<evidence type="ECO:0000313" key="22">
    <source>
        <dbReference type="EMBL" id="KAB5545232.1"/>
    </source>
</evidence>
<dbReference type="InterPro" id="IPR019378">
    <property type="entry name" value="GDP-Fuc_O-FucTrfase"/>
</dbReference>
<evidence type="ECO:0000256" key="19">
    <source>
        <dbReference type="SAM" id="MobiDB-lite"/>
    </source>
</evidence>
<evidence type="ECO:0000256" key="14">
    <source>
        <dbReference type="ARBA" id="ARBA00023180"/>
    </source>
</evidence>
<proteinExistence type="inferred from homology"/>
<keyword evidence="11 18" id="KW-0378">Hydrolase</keyword>
<evidence type="ECO:0000256" key="13">
    <source>
        <dbReference type="ARBA" id="ARBA00023136"/>
    </source>
</evidence>
<evidence type="ECO:0000256" key="15">
    <source>
        <dbReference type="ARBA" id="ARBA00023253"/>
    </source>
</evidence>
<evidence type="ECO:0000256" key="9">
    <source>
        <dbReference type="ARBA" id="ARBA00022692"/>
    </source>
</evidence>
<dbReference type="EMBL" id="VDCV01000008">
    <property type="protein sequence ID" value="KAB5545232.1"/>
    <property type="molecule type" value="Genomic_DNA"/>
</dbReference>
<feature type="transmembrane region" description="Helical" evidence="20">
    <location>
        <begin position="68"/>
        <end position="88"/>
    </location>
</feature>
<dbReference type="InterPro" id="IPR002241">
    <property type="entry name" value="Glyco_hydro_27"/>
</dbReference>
<evidence type="ECO:0000256" key="10">
    <source>
        <dbReference type="ARBA" id="ARBA00022729"/>
    </source>
</evidence>
<dbReference type="SUPFAM" id="SSF51445">
    <property type="entry name" value="(Trans)glycosidases"/>
    <property type="match status" value="1"/>
</dbReference>
<dbReference type="Pfam" id="PF10250">
    <property type="entry name" value="O-FucT"/>
    <property type="match status" value="1"/>
</dbReference>
<evidence type="ECO:0000313" key="23">
    <source>
        <dbReference type="Proteomes" id="UP000326939"/>
    </source>
</evidence>
<dbReference type="GO" id="GO:0016020">
    <property type="term" value="C:membrane"/>
    <property type="evidence" value="ECO:0007669"/>
    <property type="project" value="UniProtKB-SubCell"/>
</dbReference>
<dbReference type="Gene3D" id="2.60.40.1180">
    <property type="entry name" value="Golgi alpha-mannosidase II"/>
    <property type="match status" value="1"/>
</dbReference>
<keyword evidence="12 20" id="KW-1133">Transmembrane helix</keyword>
<keyword evidence="9 20" id="KW-0812">Transmembrane</keyword>
<dbReference type="AlphaFoldDB" id="A0A5N5LRN7"/>
<evidence type="ECO:0000259" key="21">
    <source>
        <dbReference type="Pfam" id="PF17801"/>
    </source>
</evidence>
<evidence type="ECO:0000256" key="12">
    <source>
        <dbReference type="ARBA" id="ARBA00022989"/>
    </source>
</evidence>
<comment type="similarity">
    <text evidence="4">Belongs to the glycosyltransferase GT106 family.</text>
</comment>
<evidence type="ECO:0000256" key="7">
    <source>
        <dbReference type="ARBA" id="ARBA00022676"/>
    </source>
</evidence>
<dbReference type="GO" id="GO:0006004">
    <property type="term" value="P:fucose metabolic process"/>
    <property type="evidence" value="ECO:0007669"/>
    <property type="project" value="UniProtKB-KW"/>
</dbReference>
<keyword evidence="18" id="KW-1015">Disulfide bond</keyword>
<keyword evidence="13 20" id="KW-0472">Membrane</keyword>
<comment type="subcellular location">
    <subcellularLocation>
        <location evidence="2">Membrane</location>
        <topology evidence="2">Single-pass membrane protein</topology>
    </subcellularLocation>
</comment>
<dbReference type="GO" id="GO:0004557">
    <property type="term" value="F:alpha-galactosidase activity"/>
    <property type="evidence" value="ECO:0007669"/>
    <property type="project" value="UniProtKB-EC"/>
</dbReference>
<accession>A0A5N5LRN7</accession>
<comment type="similarity">
    <text evidence="5 18">Belongs to the glycosyl hydrolase 27 family.</text>
</comment>
<name>A0A5N5LRN7_9ROSI</name>
<protein>
    <recommendedName>
        <fullName evidence="6 18">Alpha-galactosidase</fullName>
        <ecNumber evidence="6 18">3.2.1.22</ecNumber>
    </recommendedName>
    <alternativeName>
        <fullName evidence="18">Melibiase</fullName>
    </alternativeName>
</protein>
<dbReference type="SUPFAM" id="SSF51011">
    <property type="entry name" value="Glycosyl hydrolase domain"/>
    <property type="match status" value="1"/>
</dbReference>
<keyword evidence="16" id="KW-0119">Carbohydrate metabolism</keyword>
<dbReference type="Pfam" id="PF17801">
    <property type="entry name" value="Melibiase_C"/>
    <property type="match status" value="1"/>
</dbReference>
<keyword evidence="8" id="KW-0808">Transferase</keyword>
<keyword evidence="15" id="KW-0294">Fucose metabolism</keyword>
<evidence type="ECO:0000256" key="8">
    <source>
        <dbReference type="ARBA" id="ARBA00022679"/>
    </source>
</evidence>
<organism evidence="22 23">
    <name type="scientific">Salix brachista</name>
    <dbReference type="NCBI Taxonomy" id="2182728"/>
    <lineage>
        <taxon>Eukaryota</taxon>
        <taxon>Viridiplantae</taxon>
        <taxon>Streptophyta</taxon>
        <taxon>Embryophyta</taxon>
        <taxon>Tracheophyta</taxon>
        <taxon>Spermatophyta</taxon>
        <taxon>Magnoliopsida</taxon>
        <taxon>eudicotyledons</taxon>
        <taxon>Gunneridae</taxon>
        <taxon>Pentapetalae</taxon>
        <taxon>rosids</taxon>
        <taxon>fabids</taxon>
        <taxon>Malpighiales</taxon>
        <taxon>Salicaceae</taxon>
        <taxon>Saliceae</taxon>
        <taxon>Salix</taxon>
    </lineage>
</organism>
<comment type="pathway">
    <text evidence="3">Glycan metabolism.</text>
</comment>
<dbReference type="SUPFAM" id="SSF50370">
    <property type="entry name" value="Ricin B-like lectins"/>
    <property type="match status" value="1"/>
</dbReference>
<reference evidence="23" key="1">
    <citation type="journal article" date="2019" name="Gigascience">
        <title>De novo genome assembly of the endangered Acer yangbiense, a plant species with extremely small populations endemic to Yunnan Province, China.</title>
        <authorList>
            <person name="Yang J."/>
            <person name="Wariss H.M."/>
            <person name="Tao L."/>
            <person name="Zhang R."/>
            <person name="Yun Q."/>
            <person name="Hollingsworth P."/>
            <person name="Dao Z."/>
            <person name="Luo G."/>
            <person name="Guo H."/>
            <person name="Ma Y."/>
            <person name="Sun W."/>
        </authorList>
    </citation>
    <scope>NUCLEOTIDE SEQUENCE [LARGE SCALE GENOMIC DNA]</scope>
    <source>
        <strain evidence="23">cv. br00</strain>
    </source>
</reference>
<dbReference type="Gene3D" id="3.20.20.70">
    <property type="entry name" value="Aldolase class I"/>
    <property type="match status" value="2"/>
</dbReference>
<dbReference type="PRINTS" id="PR00740">
    <property type="entry name" value="GLHYDRLASE27"/>
</dbReference>
<gene>
    <name evidence="22" type="ORF">DKX38_013344</name>
</gene>
<evidence type="ECO:0000256" key="17">
    <source>
        <dbReference type="ARBA" id="ARBA00023295"/>
    </source>
</evidence>
<keyword evidence="7" id="KW-0328">Glycosyltransferase</keyword>
<sequence>MVELRHSSSHGARASSSPLKRDEDASPLIHGSTHDDDHRHHFSRDRDRPFWSFLSDDLRVFSPLNSKISLILISVFVIVGLISAFSIFNRLNAPYLCKKDGIALHCPHVKEAPSLWENPLSATTSWKPCAERRNDGISDLPPENETNGYIFIHAEGGLNQQRIAICNAVAVAKIMNATLILPVLKQDQIWKDQTKFEDIFDVDHFIDYLKNDVRIVRDIPEWFTDKSELFTSIRRTVKNIPKYAPAQFYIDNVLPRIKEKKIMALKPFVDRLGYDNVPPEINRLRCRVNYHALKFLPEIEEMSDLLVSRMRNRTGISNPFMALHLRFEKGMVGLSFCDFVGTRDEKDRMAEYRKKEWPRRYKNGSHLWQLALQKRKEGRCPLEPEEVAVILRAMGYPKETQIYVASGQVYGGQNRMAPLKNMFPSLVTKEELATKEELDGFRKHVTSLAALDFLVCLKSDVFVMTHGGNFAKLIIGARRYMGHRHKSIKPDKGLMSKSFGDPYMGWATFVEDVVVTHQTRTGLPEETFPNYDLWENPLTPCASLSTFLLFTAVIIDGGNILVEFQSLFSYKTHVRVSSQPEHASFPPRGWNSYDSFCWIVREEDFLRSAEIISHRLKPNGYEYGVIDYLWYRRDVPGASTDSHGFDVIDEWGRMIPDPVRQAYDANTPILDTTKGGACEESGRQWRAKDIGIKERACAWMPQGFMSVNTKLGAGRAFLRSLYEQYAEWGVDFVKHDCVFGDDLDVDEITFVSEVLQKLDRAMLVTGDDWDTWGDVAAHFDVARDFAAANKIGAKGLLGRSWPDLDMLPLGWLTDAGSNRGPYRMCKLNLDEQKTQMTLWAMARSPLMFGGDVRKLDETTYNLIANRFFPYVTGTKGSIHKTMAHSQQSRKCLKEVASYTQFLGLTSCDNPKVNGWLIEAHDDLDQICWKENLQSHKPLCLYKQKPLLASDEQLIYNQGGLHLLASDGMEFCSDASPRRKRTSKELKSGSFSPCRSNANQMWELNNNGSLISNYSGLCATVNSIDANVGNSGVRSWIATGRKGEIYVALFNLNSVKTVISAKTSDMAKVLPGRYFNGTSCHGREVWSGKDFGKIEDLISMEVEVHGCALFVLSCP</sequence>
<dbReference type="InterPro" id="IPR052272">
    <property type="entry name" value="GT106_glycosyltransferase"/>
</dbReference>
<evidence type="ECO:0000256" key="3">
    <source>
        <dbReference type="ARBA" id="ARBA00004881"/>
    </source>
</evidence>
<dbReference type="InterPro" id="IPR035992">
    <property type="entry name" value="Ricin_B-like_lectins"/>
</dbReference>
<keyword evidence="14" id="KW-0325">Glycoprotein</keyword>
<dbReference type="PANTHER" id="PTHR31933">
    <property type="entry name" value="O-FUCOSYLTRANSFERASE 2-RELATED"/>
    <property type="match status" value="1"/>
</dbReference>
<evidence type="ECO:0000256" key="16">
    <source>
        <dbReference type="ARBA" id="ARBA00023277"/>
    </source>
</evidence>
<evidence type="ECO:0000256" key="2">
    <source>
        <dbReference type="ARBA" id="ARBA00004167"/>
    </source>
</evidence>
<keyword evidence="23" id="KW-1185">Reference proteome</keyword>
<evidence type="ECO:0000256" key="20">
    <source>
        <dbReference type="SAM" id="Phobius"/>
    </source>
</evidence>
<dbReference type="InterPro" id="IPR013780">
    <property type="entry name" value="Glyco_hydro_b"/>
</dbReference>
<evidence type="ECO:0000256" key="6">
    <source>
        <dbReference type="ARBA" id="ARBA00012755"/>
    </source>
</evidence>
<keyword evidence="10" id="KW-0732">Signal</keyword>
<dbReference type="PANTHER" id="PTHR31933:SF1">
    <property type="entry name" value="PROTEIN PECTIC ARABINOGALACTAN SYNTHESIS-RELATED"/>
    <property type="match status" value="1"/>
</dbReference>
<dbReference type="CDD" id="cd11299">
    <property type="entry name" value="O-FucT_plant"/>
    <property type="match status" value="1"/>
</dbReference>
<evidence type="ECO:0000256" key="5">
    <source>
        <dbReference type="ARBA" id="ARBA00009743"/>
    </source>
</evidence>
<dbReference type="GO" id="GO:0016757">
    <property type="term" value="F:glycosyltransferase activity"/>
    <property type="evidence" value="ECO:0007669"/>
    <property type="project" value="UniProtKB-KW"/>
</dbReference>
<dbReference type="InterPro" id="IPR041233">
    <property type="entry name" value="Melibiase_C"/>
</dbReference>
<dbReference type="InterPro" id="IPR013785">
    <property type="entry name" value="Aldolase_TIM"/>
</dbReference>
<comment type="caution">
    <text evidence="22">The sequence shown here is derived from an EMBL/GenBank/DDBJ whole genome shotgun (WGS) entry which is preliminary data.</text>
</comment>
<dbReference type="Gene3D" id="3.40.50.11350">
    <property type="match status" value="1"/>
</dbReference>
<dbReference type="Proteomes" id="UP000326939">
    <property type="component" value="Chromosome 8"/>
</dbReference>
<dbReference type="EC" id="3.2.1.22" evidence="6 18"/>
<evidence type="ECO:0000256" key="11">
    <source>
        <dbReference type="ARBA" id="ARBA00022801"/>
    </source>
</evidence>